<gene>
    <name evidence="1" type="ORF">L1049_011291</name>
</gene>
<dbReference type="AlphaFoldDB" id="A0AAP0RRY2"/>
<evidence type="ECO:0000313" key="2">
    <source>
        <dbReference type="Proteomes" id="UP001415857"/>
    </source>
</evidence>
<proteinExistence type="predicted"/>
<protein>
    <submittedName>
        <fullName evidence="1">Uncharacterized protein</fullName>
    </submittedName>
</protein>
<keyword evidence="2" id="KW-1185">Reference proteome</keyword>
<accession>A0AAP0RRY2</accession>
<organism evidence="1 2">
    <name type="scientific">Liquidambar formosana</name>
    <name type="common">Formosan gum</name>
    <dbReference type="NCBI Taxonomy" id="63359"/>
    <lineage>
        <taxon>Eukaryota</taxon>
        <taxon>Viridiplantae</taxon>
        <taxon>Streptophyta</taxon>
        <taxon>Embryophyta</taxon>
        <taxon>Tracheophyta</taxon>
        <taxon>Spermatophyta</taxon>
        <taxon>Magnoliopsida</taxon>
        <taxon>eudicotyledons</taxon>
        <taxon>Gunneridae</taxon>
        <taxon>Pentapetalae</taxon>
        <taxon>Saxifragales</taxon>
        <taxon>Altingiaceae</taxon>
        <taxon>Liquidambar</taxon>
    </lineage>
</organism>
<reference evidence="1 2" key="1">
    <citation type="journal article" date="2024" name="Plant J.">
        <title>Genome sequences and population genomics reveal climatic adaptation and genomic divergence between two closely related sweetgum species.</title>
        <authorList>
            <person name="Xu W.Q."/>
            <person name="Ren C.Q."/>
            <person name="Zhang X.Y."/>
            <person name="Comes H.P."/>
            <person name="Liu X.H."/>
            <person name="Li Y.G."/>
            <person name="Kettle C.J."/>
            <person name="Jalonen R."/>
            <person name="Gaisberger H."/>
            <person name="Ma Y.Z."/>
            <person name="Qiu Y.X."/>
        </authorList>
    </citation>
    <scope>NUCLEOTIDE SEQUENCE [LARGE SCALE GENOMIC DNA]</scope>
    <source>
        <strain evidence="1">Hangzhou</strain>
    </source>
</reference>
<comment type="caution">
    <text evidence="1">The sequence shown here is derived from an EMBL/GenBank/DDBJ whole genome shotgun (WGS) entry which is preliminary data.</text>
</comment>
<sequence>MDKINIYLNYKGVRILRGDAKGFKMERNKNHSLNANLLSMGGNGTEYYPVKNAMVNAMEKDRKSGVVSFSMVMEMRTNFDVDGVVNREYYASGACEGLKVGFQTATTRSGMFVNGNDTFIQTLELKRSVVIKLSVPNEATKESKNHEETKEELKA</sequence>
<name>A0AAP0RRY2_LIQFO</name>
<dbReference type="EMBL" id="JBBPBK010000006">
    <property type="protein sequence ID" value="KAK9283063.1"/>
    <property type="molecule type" value="Genomic_DNA"/>
</dbReference>
<dbReference type="Proteomes" id="UP001415857">
    <property type="component" value="Unassembled WGS sequence"/>
</dbReference>
<evidence type="ECO:0000313" key="1">
    <source>
        <dbReference type="EMBL" id="KAK9283063.1"/>
    </source>
</evidence>